<dbReference type="AlphaFoldDB" id="A0AAW1NB21"/>
<dbReference type="InterPro" id="IPR042097">
    <property type="entry name" value="Aminopeptidase_N-like_N_sf"/>
</dbReference>
<accession>A0AAW1NB21</accession>
<organism evidence="2 3">
    <name type="scientific">Popillia japonica</name>
    <name type="common">Japanese beetle</name>
    <dbReference type="NCBI Taxonomy" id="7064"/>
    <lineage>
        <taxon>Eukaryota</taxon>
        <taxon>Metazoa</taxon>
        <taxon>Ecdysozoa</taxon>
        <taxon>Arthropoda</taxon>
        <taxon>Hexapoda</taxon>
        <taxon>Insecta</taxon>
        <taxon>Pterygota</taxon>
        <taxon>Neoptera</taxon>
        <taxon>Endopterygota</taxon>
        <taxon>Coleoptera</taxon>
        <taxon>Polyphaga</taxon>
        <taxon>Scarabaeiformia</taxon>
        <taxon>Scarabaeidae</taxon>
        <taxon>Rutelinae</taxon>
        <taxon>Popillia</taxon>
    </lineage>
</organism>
<evidence type="ECO:0000256" key="1">
    <source>
        <dbReference type="SAM" id="Phobius"/>
    </source>
</evidence>
<sequence>MGILSFILSNKLMLLFCFTTVGFCIATIVLAVDNSNLRNELEDLKAETTTTAPEEMTDYRLPTNIIPTKYDLYLYPDLTTGTGNFTGTVEIAVSVSETTEIVKLHSNSLTIKTLAQWKLLYLCQKQLKS</sequence>
<keyword evidence="3" id="KW-1185">Reference proteome</keyword>
<reference evidence="2 3" key="1">
    <citation type="journal article" date="2024" name="BMC Genomics">
        <title>De novo assembly and annotation of Popillia japonica's genome with initial clues to its potential as an invasive pest.</title>
        <authorList>
            <person name="Cucini C."/>
            <person name="Boschi S."/>
            <person name="Funari R."/>
            <person name="Cardaioli E."/>
            <person name="Iannotti N."/>
            <person name="Marturano G."/>
            <person name="Paoli F."/>
            <person name="Bruttini M."/>
            <person name="Carapelli A."/>
            <person name="Frati F."/>
            <person name="Nardi F."/>
        </authorList>
    </citation>
    <scope>NUCLEOTIDE SEQUENCE [LARGE SCALE GENOMIC DNA]</scope>
    <source>
        <strain evidence="2">DMR45628</strain>
    </source>
</reference>
<proteinExistence type="predicted"/>
<dbReference type="Gene3D" id="2.60.40.1730">
    <property type="entry name" value="tricorn interacting facor f3 domain"/>
    <property type="match status" value="1"/>
</dbReference>
<keyword evidence="1" id="KW-1133">Transmembrane helix</keyword>
<protein>
    <submittedName>
        <fullName evidence="2">Uncharacterized protein</fullName>
    </submittedName>
</protein>
<keyword evidence="1" id="KW-0472">Membrane</keyword>
<dbReference type="SUPFAM" id="SSF63737">
    <property type="entry name" value="Leukotriene A4 hydrolase N-terminal domain"/>
    <property type="match status" value="1"/>
</dbReference>
<dbReference type="EMBL" id="JASPKY010000007">
    <property type="protein sequence ID" value="KAK9754422.1"/>
    <property type="molecule type" value="Genomic_DNA"/>
</dbReference>
<keyword evidence="1" id="KW-0812">Transmembrane</keyword>
<gene>
    <name evidence="2" type="ORF">QE152_g1216</name>
</gene>
<name>A0AAW1NB21_POPJA</name>
<feature type="transmembrane region" description="Helical" evidence="1">
    <location>
        <begin position="12"/>
        <end position="32"/>
    </location>
</feature>
<evidence type="ECO:0000313" key="2">
    <source>
        <dbReference type="EMBL" id="KAK9754422.1"/>
    </source>
</evidence>
<evidence type="ECO:0000313" key="3">
    <source>
        <dbReference type="Proteomes" id="UP001458880"/>
    </source>
</evidence>
<dbReference type="Proteomes" id="UP001458880">
    <property type="component" value="Unassembled WGS sequence"/>
</dbReference>
<comment type="caution">
    <text evidence="2">The sequence shown here is derived from an EMBL/GenBank/DDBJ whole genome shotgun (WGS) entry which is preliminary data.</text>
</comment>